<dbReference type="InterPro" id="IPR003789">
    <property type="entry name" value="Asn/Gln_tRNA_amidoTrase-B-like"/>
</dbReference>
<dbReference type="Gene3D" id="1.10.10.410">
    <property type="match status" value="1"/>
</dbReference>
<proteinExistence type="predicted"/>
<dbReference type="InterPro" id="IPR023168">
    <property type="entry name" value="GatB_Yqey_C_2"/>
</dbReference>
<gene>
    <name evidence="1" type="ORF">A2290_05905</name>
</gene>
<dbReference type="GO" id="GO:0016884">
    <property type="term" value="F:carbon-nitrogen ligase activity, with glutamine as amido-N-donor"/>
    <property type="evidence" value="ECO:0007669"/>
    <property type="project" value="InterPro"/>
</dbReference>
<evidence type="ECO:0008006" key="3">
    <source>
        <dbReference type="Google" id="ProtNLM"/>
    </source>
</evidence>
<dbReference type="SUPFAM" id="SSF89095">
    <property type="entry name" value="GatB/YqeY motif"/>
    <property type="match status" value="1"/>
</dbReference>
<accession>A0A1F4S5Z7</accession>
<evidence type="ECO:0000313" key="1">
    <source>
        <dbReference type="EMBL" id="OGC15852.1"/>
    </source>
</evidence>
<reference evidence="1 2" key="1">
    <citation type="journal article" date="2016" name="Nat. Commun.">
        <title>Thousands of microbial genomes shed light on interconnected biogeochemical processes in an aquifer system.</title>
        <authorList>
            <person name="Anantharaman K."/>
            <person name="Brown C.T."/>
            <person name="Hug L.A."/>
            <person name="Sharon I."/>
            <person name="Castelle C.J."/>
            <person name="Probst A.J."/>
            <person name="Thomas B.C."/>
            <person name="Singh A."/>
            <person name="Wilkins M.J."/>
            <person name="Karaoz U."/>
            <person name="Brodie E.L."/>
            <person name="Williams K.H."/>
            <person name="Hubbard S.S."/>
            <person name="Banfield J.F."/>
        </authorList>
    </citation>
    <scope>NUCLEOTIDE SEQUENCE [LARGE SCALE GENOMIC DNA]</scope>
</reference>
<dbReference type="Gene3D" id="1.10.1510.10">
    <property type="entry name" value="Uncharacterised protein YqeY/AIM41 PF09424, N-terminal domain"/>
    <property type="match status" value="1"/>
</dbReference>
<evidence type="ECO:0000313" key="2">
    <source>
        <dbReference type="Proteomes" id="UP000177905"/>
    </source>
</evidence>
<dbReference type="InterPro" id="IPR019004">
    <property type="entry name" value="YqeY/Aim41"/>
</dbReference>
<dbReference type="Pfam" id="PF09424">
    <property type="entry name" value="YqeY"/>
    <property type="match status" value="1"/>
</dbReference>
<dbReference type="AlphaFoldDB" id="A0A1F4S5Z7"/>
<dbReference type="PANTHER" id="PTHR28055:SF1">
    <property type="entry name" value="ALTERED INHERITANCE OF MITOCHONDRIA PROTEIN 41, MITOCHONDRIAL"/>
    <property type="match status" value="1"/>
</dbReference>
<name>A0A1F4S5Z7_UNCSA</name>
<dbReference type="EMBL" id="MEUA01000017">
    <property type="protein sequence ID" value="OGC15852.1"/>
    <property type="molecule type" value="Genomic_DNA"/>
</dbReference>
<sequence>MSQLFDKVNLDLKEAMKNKDEERLSAIRMMKSKILYVNARGELSEAEIIKILTKYAKEVKESIEEAKKVGRAEDAAKSEKELQIVAEYLPKQLSSDEIKKAVEESIKELGVSSVKDMGNVMKAVLAKYPGTDGKVVNQFVREILK</sequence>
<protein>
    <recommendedName>
        <fullName evidence="3">Glutamyl-tRNA amidotransferase</fullName>
    </recommendedName>
</protein>
<dbReference type="Proteomes" id="UP000177905">
    <property type="component" value="Unassembled WGS sequence"/>
</dbReference>
<comment type="caution">
    <text evidence="1">The sequence shown here is derived from an EMBL/GenBank/DDBJ whole genome shotgun (WGS) entry which is preliminary data.</text>
</comment>
<dbReference type="InterPro" id="IPR042184">
    <property type="entry name" value="YqeY/Aim41_N"/>
</dbReference>
<organism evidence="1 2">
    <name type="scientific">candidate division WOR-1 bacterium RIFOXYB2_FULL_36_35</name>
    <dbReference type="NCBI Taxonomy" id="1802578"/>
    <lineage>
        <taxon>Bacteria</taxon>
        <taxon>Bacillati</taxon>
        <taxon>Saganbacteria</taxon>
    </lineage>
</organism>
<dbReference type="PANTHER" id="PTHR28055">
    <property type="entry name" value="ALTERED INHERITANCE OF MITOCHONDRIA PROTEIN 41, MITOCHONDRIAL"/>
    <property type="match status" value="1"/>
</dbReference>